<reference evidence="2" key="1">
    <citation type="submission" date="2007-04" db="EMBL/GenBank/DDBJ databases">
        <authorList>
            <consortium name="The Broad Institute Genome Sequencing Platform"/>
            <person name="Birren B."/>
            <person name="Lander E."/>
            <person name="Galagan J."/>
            <person name="Nusbaum C."/>
            <person name="Devon K."/>
            <person name="Ma L.-J."/>
            <person name="Jaffe D."/>
            <person name="Butler J."/>
            <person name="Alvarez P."/>
            <person name="Gnerre S."/>
            <person name="Grabherr M."/>
            <person name="Kleber M."/>
            <person name="Mauceli E."/>
            <person name="Brockman W."/>
            <person name="MacCallum I.A."/>
            <person name="Young S."/>
            <person name="LaButti K."/>
            <person name="DeCaprio D."/>
            <person name="Crawford M."/>
            <person name="Koehrsen M."/>
            <person name="Engels R."/>
            <person name="Montgomery P."/>
            <person name="Pearson M."/>
            <person name="Howarth C."/>
            <person name="Larson L."/>
            <person name="White J."/>
            <person name="O'Leary S."/>
            <person name="Kodira C."/>
            <person name="Zeng Q."/>
            <person name="Yandava C."/>
            <person name="Alvarado L."/>
            <person name="Kistler C."/>
            <person name="Shim W.-B."/>
            <person name="Kang S."/>
            <person name="Woloshuk C."/>
        </authorList>
    </citation>
    <scope>NUCLEOTIDE SEQUENCE</scope>
    <source>
        <strain evidence="2">4287</strain>
    </source>
</reference>
<dbReference type="VEuPathDB" id="FungiDB:FOXG_18279"/>
<reference evidence="2" key="2">
    <citation type="journal article" date="2010" name="Nature">
        <title>Comparative genomics reveals mobile pathogenicity chromosomes in Fusarium.</title>
        <authorList>
            <person name="Ma L.J."/>
            <person name="van der Does H.C."/>
            <person name="Borkovich K.A."/>
            <person name="Coleman J.J."/>
            <person name="Daboussi M.J."/>
            <person name="Di Pietro A."/>
            <person name="Dufresne M."/>
            <person name="Freitag M."/>
            <person name="Grabherr M."/>
            <person name="Henrissat B."/>
            <person name="Houterman P.M."/>
            <person name="Kang S."/>
            <person name="Shim W.B."/>
            <person name="Woloshuk C."/>
            <person name="Xie X."/>
            <person name="Xu J.R."/>
            <person name="Antoniw J."/>
            <person name="Baker S.E."/>
            <person name="Bluhm B.H."/>
            <person name="Breakspear A."/>
            <person name="Brown D.W."/>
            <person name="Butchko R.A."/>
            <person name="Chapman S."/>
            <person name="Coulson R."/>
            <person name="Coutinho P.M."/>
            <person name="Danchin E.G."/>
            <person name="Diener A."/>
            <person name="Gale L.R."/>
            <person name="Gardiner D.M."/>
            <person name="Goff S."/>
            <person name="Hammond-Kosack K.E."/>
            <person name="Hilburn K."/>
            <person name="Hua-Van A."/>
            <person name="Jonkers W."/>
            <person name="Kazan K."/>
            <person name="Kodira C.D."/>
            <person name="Koehrsen M."/>
            <person name="Kumar L."/>
            <person name="Lee Y.H."/>
            <person name="Li L."/>
            <person name="Manners J.M."/>
            <person name="Miranda-Saavedra D."/>
            <person name="Mukherjee M."/>
            <person name="Park G."/>
            <person name="Park J."/>
            <person name="Park S.Y."/>
            <person name="Proctor R.H."/>
            <person name="Regev A."/>
            <person name="Ruiz-Roldan M.C."/>
            <person name="Sain D."/>
            <person name="Sakthikumar S."/>
            <person name="Sykes S."/>
            <person name="Schwartz D.C."/>
            <person name="Turgeon B.G."/>
            <person name="Wapinski I."/>
            <person name="Yoder O."/>
            <person name="Young S."/>
            <person name="Zeng Q."/>
            <person name="Zhou S."/>
            <person name="Galagan J."/>
            <person name="Cuomo C.A."/>
            <person name="Kistler H.C."/>
            <person name="Rep M."/>
        </authorList>
    </citation>
    <scope>NUCLEOTIDE SEQUENCE [LARGE SCALE GENOMIC DNA]</scope>
    <source>
        <strain evidence="2">4287</strain>
    </source>
</reference>
<dbReference type="RefSeq" id="XP_018235781.1">
    <property type="nucleotide sequence ID" value="XM_018398342.1"/>
</dbReference>
<evidence type="ECO:0000256" key="1">
    <source>
        <dbReference type="SAM" id="MobiDB-lite"/>
    </source>
</evidence>
<dbReference type="GeneID" id="28958985"/>
<protein>
    <submittedName>
        <fullName evidence="2">Uncharacterized protein</fullName>
    </submittedName>
</protein>
<organism evidence="2 3">
    <name type="scientific">Fusarium oxysporum f. sp. lycopersici (strain 4287 / CBS 123668 / FGSC 9935 / NRRL 34936)</name>
    <name type="common">Fusarium vascular wilt of tomato</name>
    <dbReference type="NCBI Taxonomy" id="426428"/>
    <lineage>
        <taxon>Eukaryota</taxon>
        <taxon>Fungi</taxon>
        <taxon>Dikarya</taxon>
        <taxon>Ascomycota</taxon>
        <taxon>Pezizomycotina</taxon>
        <taxon>Sordariomycetes</taxon>
        <taxon>Hypocreomycetidae</taxon>
        <taxon>Hypocreales</taxon>
        <taxon>Nectriaceae</taxon>
        <taxon>Fusarium</taxon>
        <taxon>Fusarium oxysporum species complex</taxon>
    </lineage>
</organism>
<feature type="region of interest" description="Disordered" evidence="1">
    <location>
        <begin position="1"/>
        <end position="32"/>
    </location>
</feature>
<accession>A0A0J9UHY5</accession>
<evidence type="ECO:0000313" key="3">
    <source>
        <dbReference type="Proteomes" id="UP000009097"/>
    </source>
</evidence>
<name>A0A0J9UHY5_FUSO4</name>
<dbReference type="Proteomes" id="UP000009097">
    <property type="component" value="Unassembled WGS sequence"/>
</dbReference>
<sequence>MDFRAFESPLAVEDPGTREARDLPCTTLRSEK</sequence>
<proteinExistence type="predicted"/>
<dbReference type="KEGG" id="fox:FOXG_18279"/>
<dbReference type="EMBL" id="DS231697">
    <property type="protein sequence ID" value="KNA97735.1"/>
    <property type="molecule type" value="Genomic_DNA"/>
</dbReference>
<evidence type="ECO:0000313" key="2">
    <source>
        <dbReference type="EMBL" id="KNA97735.1"/>
    </source>
</evidence>
<dbReference type="AlphaFoldDB" id="A0A0J9UHY5"/>
<gene>
    <name evidence="2" type="ORF">FOXG_18279</name>
</gene>